<name>A0ABS8GTG4_9FLAO</name>
<sequence>MMKKLLFISYVLLMSLALNAQVGIGTTSPNPAAILDIQSDHAGLLIPRIALTGADDTATIASPVKGLIVYNTAATSTISEGFVFYDGSAWVDLGWQLQGNYAGANSFIGTLNDVPLVLKAENRTLATLRPNGAVSFGLNNTAVAANAFALGNGANAGGARSYALGFNSNASAADAFAIGTNALANRANTIILGGASQNVGIGTSDPQTKFHLSGSFRFEDGNQATGRVLTSDANGNVSWQTPAATSSSGSGWLLTGNNLNGVTNDGSTFLGSTTYNDLFLKVNNRQIGRFSPEGGIALGNDSNVISNNSVAIGYSSEANQDAVALGYNADANGNESIAIGKNAVSNFQNIAVGLGAQSSANNAIALGNSTTATSQNSIAIGTNAGTQQNESIAVGADSDATGYRSLAVGYNAQASGQNAIAIGFNASAPNANTLILGSNANVGIGTNNPQARLHLENSFRYVDGNQGVNRVLTSDANGNATWQTLAGGSGGTDVYGEIYVGTGYRLSDIDTRRRVVSFGDTGPNKGLNSLSNTRIQTREVTGVYKFTYTINLYRRRDNGFLKFYVAEYGTELRNSSSFVDFNNDSEYVTITKSFLVNINDTYRGFDLYMETIDTDDNDDWDDLEILQGTSLRIELID</sequence>
<feature type="domain" description="Trimeric autotransporter adhesin YadA-like head" evidence="2">
    <location>
        <begin position="350"/>
        <end position="369"/>
    </location>
</feature>
<dbReference type="Gene3D" id="2.150.10.10">
    <property type="entry name" value="Serralysin-like metalloprotease, C-terminal"/>
    <property type="match status" value="2"/>
</dbReference>
<reference evidence="3 4" key="1">
    <citation type="submission" date="2021-11" db="EMBL/GenBank/DDBJ databases">
        <title>Seasonal and diel survey of microbial diversity of the Tyrrhenian coast.</title>
        <authorList>
            <person name="Gattoni G."/>
            <person name="Corral P."/>
        </authorList>
    </citation>
    <scope>NUCLEOTIDE SEQUENCE [LARGE SCALE GENOMIC DNA]</scope>
    <source>
        <strain evidence="3 4">Mr9</strain>
    </source>
</reference>
<dbReference type="SUPFAM" id="SSF101967">
    <property type="entry name" value="Adhesin YadA, collagen-binding domain"/>
    <property type="match status" value="2"/>
</dbReference>
<feature type="signal peptide" evidence="1">
    <location>
        <begin position="1"/>
        <end position="20"/>
    </location>
</feature>
<dbReference type="Proteomes" id="UP001197770">
    <property type="component" value="Unassembled WGS sequence"/>
</dbReference>
<keyword evidence="4" id="KW-1185">Reference proteome</keyword>
<gene>
    <name evidence="3" type="ORF">LLW17_11190</name>
</gene>
<dbReference type="Gene3D" id="2.60.40.4050">
    <property type="match status" value="1"/>
</dbReference>
<feature type="domain" description="Trimeric autotransporter adhesin YadA-like head" evidence="2">
    <location>
        <begin position="156"/>
        <end position="182"/>
    </location>
</feature>
<feature type="domain" description="Trimeric autotransporter adhesin YadA-like head" evidence="2">
    <location>
        <begin position="372"/>
        <end position="398"/>
    </location>
</feature>
<feature type="domain" description="Trimeric autotransporter adhesin YadA-like head" evidence="2">
    <location>
        <begin position="294"/>
        <end position="316"/>
    </location>
</feature>
<accession>A0ABS8GTG4</accession>
<organism evidence="3 4">
    <name type="scientific">Leeuwenhoekiella parthenopeia</name>
    <dbReference type="NCBI Taxonomy" id="2890320"/>
    <lineage>
        <taxon>Bacteria</taxon>
        <taxon>Pseudomonadati</taxon>
        <taxon>Bacteroidota</taxon>
        <taxon>Flavobacteriia</taxon>
        <taxon>Flavobacteriales</taxon>
        <taxon>Flavobacteriaceae</taxon>
        <taxon>Leeuwenhoekiella</taxon>
    </lineage>
</organism>
<evidence type="ECO:0000259" key="2">
    <source>
        <dbReference type="Pfam" id="PF05658"/>
    </source>
</evidence>
<keyword evidence="1" id="KW-0732">Signal</keyword>
<protein>
    <recommendedName>
        <fullName evidence="2">Trimeric autotransporter adhesin YadA-like head domain-containing protein</fullName>
    </recommendedName>
</protein>
<evidence type="ECO:0000313" key="3">
    <source>
        <dbReference type="EMBL" id="MCC4213287.1"/>
    </source>
</evidence>
<feature type="domain" description="Trimeric autotransporter adhesin YadA-like head" evidence="2">
    <location>
        <begin position="400"/>
        <end position="426"/>
    </location>
</feature>
<dbReference type="CDD" id="cd12820">
    <property type="entry name" value="LbR_YadA-like"/>
    <property type="match status" value="1"/>
</dbReference>
<evidence type="ECO:0000313" key="4">
    <source>
        <dbReference type="Proteomes" id="UP001197770"/>
    </source>
</evidence>
<feature type="chain" id="PRO_5047095500" description="Trimeric autotransporter adhesin YadA-like head domain-containing protein" evidence="1">
    <location>
        <begin position="21"/>
        <end position="637"/>
    </location>
</feature>
<dbReference type="Pfam" id="PF05658">
    <property type="entry name" value="YadA_head"/>
    <property type="match status" value="6"/>
</dbReference>
<feature type="domain" description="Trimeric autotransporter adhesin YadA-like head" evidence="2">
    <location>
        <begin position="320"/>
        <end position="343"/>
    </location>
</feature>
<evidence type="ECO:0000256" key="1">
    <source>
        <dbReference type="SAM" id="SignalP"/>
    </source>
</evidence>
<comment type="caution">
    <text evidence="3">The sequence shown here is derived from an EMBL/GenBank/DDBJ whole genome shotgun (WGS) entry which is preliminary data.</text>
</comment>
<proteinExistence type="predicted"/>
<dbReference type="InterPro" id="IPR011049">
    <property type="entry name" value="Serralysin-like_metalloprot_C"/>
</dbReference>
<dbReference type="InterPro" id="IPR008640">
    <property type="entry name" value="Adhesin_Head_dom"/>
</dbReference>
<dbReference type="EMBL" id="JAJGMW010000013">
    <property type="protein sequence ID" value="MCC4213287.1"/>
    <property type="molecule type" value="Genomic_DNA"/>
</dbReference>
<dbReference type="RefSeq" id="WP_228230348.1">
    <property type="nucleotide sequence ID" value="NZ_JAJGMW010000013.1"/>
</dbReference>